<feature type="domain" description="DUF4422" evidence="1">
    <location>
        <begin position="5"/>
        <end position="227"/>
    </location>
</feature>
<evidence type="ECO:0000259" key="1">
    <source>
        <dbReference type="Pfam" id="PF14393"/>
    </source>
</evidence>
<reference evidence="2 3" key="1">
    <citation type="submission" date="2019-03" db="EMBL/GenBank/DDBJ databases">
        <title>Genomic Encyclopedia of Type Strains, Phase IV (KMG-IV): sequencing the most valuable type-strain genomes for metagenomic binning, comparative biology and taxonomic classification.</title>
        <authorList>
            <person name="Goeker M."/>
        </authorList>
    </citation>
    <scope>NUCLEOTIDE SEQUENCE [LARGE SCALE GENOMIC DNA]</scope>
    <source>
        <strain evidence="2 3">DSM 29489</strain>
    </source>
</reference>
<organism evidence="2 3">
    <name type="scientific">Muricomes intestini</name>
    <dbReference type="NCBI Taxonomy" id="1796634"/>
    <lineage>
        <taxon>Bacteria</taxon>
        <taxon>Bacillati</taxon>
        <taxon>Bacillota</taxon>
        <taxon>Clostridia</taxon>
        <taxon>Lachnospirales</taxon>
        <taxon>Lachnospiraceae</taxon>
        <taxon>Muricomes</taxon>
    </lineage>
</organism>
<dbReference type="RefSeq" id="WP_024344860.1">
    <property type="nucleotide sequence ID" value="NZ_SLZZ01000042.1"/>
</dbReference>
<accession>A0A4R3JZB9</accession>
<dbReference type="AlphaFoldDB" id="A0A4R3JZB9"/>
<dbReference type="InterPro" id="IPR025536">
    <property type="entry name" value="DUF4422"/>
</dbReference>
<comment type="caution">
    <text evidence="2">The sequence shown here is derived from an EMBL/GenBank/DDBJ whole genome shotgun (WGS) entry which is preliminary data.</text>
</comment>
<evidence type="ECO:0000313" key="3">
    <source>
        <dbReference type="Proteomes" id="UP000295726"/>
    </source>
</evidence>
<keyword evidence="3" id="KW-1185">Reference proteome</keyword>
<evidence type="ECO:0000313" key="2">
    <source>
        <dbReference type="EMBL" id="TCS74135.1"/>
    </source>
</evidence>
<name>A0A4R3JZB9_9FIRM</name>
<sequence>MDKIKIIVATHKKCDMPIDTMYLPLHVGAAGKKTEDGTPIDFGYTRDDTGDNISIRNCNFGTQTGLYWAWKNLDAEYKGLVHYRRYFVGSNAKKNDLLNSVITYDEIEPMLVKYKVFVPKKRHYYIETLYSHYAHTHDERHFKIVEKIIKKDCPEYLSAYNKVLNRRWGYMFNMMILQKDLMDDYCSWLFNILFQAFEQVDTKGMSAFDSRFCGRISEILFDVWLENKIQTGRVNREEIKELSYMEDVNWNYKIKAFLSAKFLHKKYGVSS</sequence>
<dbReference type="OrthoDB" id="9798746at2"/>
<gene>
    <name evidence="2" type="ORF">EDD59_1424</name>
</gene>
<dbReference type="EMBL" id="SLZZ01000042">
    <property type="protein sequence ID" value="TCS74135.1"/>
    <property type="molecule type" value="Genomic_DNA"/>
</dbReference>
<dbReference type="Proteomes" id="UP000295726">
    <property type="component" value="Unassembled WGS sequence"/>
</dbReference>
<proteinExistence type="predicted"/>
<protein>
    <recommendedName>
        <fullName evidence="1">DUF4422 domain-containing protein</fullName>
    </recommendedName>
</protein>
<dbReference type="Pfam" id="PF14393">
    <property type="entry name" value="DUF4422"/>
    <property type="match status" value="1"/>
</dbReference>